<proteinExistence type="predicted"/>
<reference evidence="1 2" key="1">
    <citation type="journal article" date="2019" name="Commun. Biol.">
        <title>The bagworm genome reveals a unique fibroin gene that provides high tensile strength.</title>
        <authorList>
            <person name="Kono N."/>
            <person name="Nakamura H."/>
            <person name="Ohtoshi R."/>
            <person name="Tomita M."/>
            <person name="Numata K."/>
            <person name="Arakawa K."/>
        </authorList>
    </citation>
    <scope>NUCLEOTIDE SEQUENCE [LARGE SCALE GENOMIC DNA]</scope>
</reference>
<sequence>MRRCSSIALVLEFSRPRRSSRSPRCAVPDRTVKSCKCRRLDREVAAYRLLIGIDAVAQPAVPRIGEIEDAGAGIFCSRNKKKNMVVCKLTNQFTCRLCAAAVSLILGRFGRWSGREIARTALSLARSAQAERDNESCFFERRRKGRGTLNLRIKSFIGNPERQSSVRYTVRYVVFSAEMRPAADSRRVHSGSASRVYIEGWSGAGVGGARAEARGGRSPRVPVRTRPIDTDTTAAAEQPARVFQRKVEPYPVICTRECKFSVPFSALAQSRGGSLVPLALLFPFRLLPPRKFLDRTGRKECGPDPGRFYKL</sequence>
<evidence type="ECO:0000313" key="1">
    <source>
        <dbReference type="EMBL" id="GBP45959.1"/>
    </source>
</evidence>
<accession>A0A4C1W605</accession>
<dbReference type="AlphaFoldDB" id="A0A4C1W605"/>
<dbReference type="OrthoDB" id="1737200at2759"/>
<evidence type="ECO:0000313" key="2">
    <source>
        <dbReference type="Proteomes" id="UP000299102"/>
    </source>
</evidence>
<comment type="caution">
    <text evidence="1">The sequence shown here is derived from an EMBL/GenBank/DDBJ whole genome shotgun (WGS) entry which is preliminary data.</text>
</comment>
<protein>
    <submittedName>
        <fullName evidence="1">Uncharacterized protein</fullName>
    </submittedName>
</protein>
<organism evidence="1 2">
    <name type="scientific">Eumeta variegata</name>
    <name type="common">Bagworm moth</name>
    <name type="synonym">Eumeta japonica</name>
    <dbReference type="NCBI Taxonomy" id="151549"/>
    <lineage>
        <taxon>Eukaryota</taxon>
        <taxon>Metazoa</taxon>
        <taxon>Ecdysozoa</taxon>
        <taxon>Arthropoda</taxon>
        <taxon>Hexapoda</taxon>
        <taxon>Insecta</taxon>
        <taxon>Pterygota</taxon>
        <taxon>Neoptera</taxon>
        <taxon>Endopterygota</taxon>
        <taxon>Lepidoptera</taxon>
        <taxon>Glossata</taxon>
        <taxon>Ditrysia</taxon>
        <taxon>Tineoidea</taxon>
        <taxon>Psychidae</taxon>
        <taxon>Oiketicinae</taxon>
        <taxon>Eumeta</taxon>
    </lineage>
</organism>
<dbReference type="Proteomes" id="UP000299102">
    <property type="component" value="Unassembled WGS sequence"/>
</dbReference>
<keyword evidence="2" id="KW-1185">Reference proteome</keyword>
<dbReference type="EMBL" id="BGZK01000474">
    <property type="protein sequence ID" value="GBP45959.1"/>
    <property type="molecule type" value="Genomic_DNA"/>
</dbReference>
<gene>
    <name evidence="1" type="ORF">EVAR_41261_1</name>
</gene>
<name>A0A4C1W605_EUMVA</name>